<dbReference type="AlphaFoldDB" id="A0A1S1MPK9"/>
<name>A0A1S1MPK9_9GAMM</name>
<comment type="caution">
    <text evidence="1">The sequence shown here is derived from an EMBL/GenBank/DDBJ whole genome shotgun (WGS) entry which is preliminary data.</text>
</comment>
<protein>
    <submittedName>
        <fullName evidence="1">Uncharacterized protein</fullName>
    </submittedName>
</protein>
<accession>A0A1S1MPK9</accession>
<evidence type="ECO:0000313" key="2">
    <source>
        <dbReference type="Proteomes" id="UP000179786"/>
    </source>
</evidence>
<gene>
    <name evidence="1" type="ORF">BET10_00585</name>
</gene>
<reference evidence="1 2" key="1">
    <citation type="submission" date="2016-09" db="EMBL/GenBank/DDBJ databases">
        <title>Pseudoalteromonas amylolytica sp. nov., isolated from the surface seawater.</title>
        <authorList>
            <person name="Wu Y.-H."/>
            <person name="Cheng H."/>
            <person name="Jin X.-B."/>
            <person name="Wang C.-S."/>
            <person name="Xu X.-W."/>
        </authorList>
    </citation>
    <scope>NUCLEOTIDE SEQUENCE [LARGE SCALE GENOMIC DNA]</scope>
    <source>
        <strain evidence="1 2">JW1</strain>
    </source>
</reference>
<evidence type="ECO:0000313" key="1">
    <source>
        <dbReference type="EMBL" id="OHU87147.1"/>
    </source>
</evidence>
<dbReference type="Proteomes" id="UP000179786">
    <property type="component" value="Unassembled WGS sequence"/>
</dbReference>
<dbReference type="STRING" id="1859457.BET10_00585"/>
<dbReference type="RefSeq" id="WP_070987653.1">
    <property type="nucleotide sequence ID" value="NZ_MKJU01000035.1"/>
</dbReference>
<organism evidence="1 2">
    <name type="scientific">Pseudoalteromonas amylolytica</name>
    <dbReference type="NCBI Taxonomy" id="1859457"/>
    <lineage>
        <taxon>Bacteria</taxon>
        <taxon>Pseudomonadati</taxon>
        <taxon>Pseudomonadota</taxon>
        <taxon>Gammaproteobacteria</taxon>
        <taxon>Alteromonadales</taxon>
        <taxon>Pseudoalteromonadaceae</taxon>
        <taxon>Pseudoalteromonas</taxon>
    </lineage>
</organism>
<proteinExistence type="predicted"/>
<dbReference type="EMBL" id="MKJU01000035">
    <property type="protein sequence ID" value="OHU87147.1"/>
    <property type="molecule type" value="Genomic_DNA"/>
</dbReference>
<sequence length="262" mass="29931">MTLKDIDSLERELANLRLQVDLLLAPKCTSLSNKPYPLGRCLEIRDAMFKLIEQHLHNDPSALSPIRQYMQKTNMPLTKVWGSLRDEYFQNAMVVGKWYIDCANDTVNANKPRIEIKPLAESGFSAIQSFEQFVKIAQSYWQVSVYKNSVFPALAPYLPLICKNKHGTVWLAAANDDTIKMAMDSNFSLSERILKQLPEPPDSLLSSWQLSTKSHSKARDELLSHSGDPIDYCREYQHANLATNIEFRNRVVRAFISIPKMP</sequence>
<dbReference type="OrthoDB" id="5573608at2"/>
<keyword evidence="2" id="KW-1185">Reference proteome</keyword>